<evidence type="ECO:0000256" key="1">
    <source>
        <dbReference type="SAM" id="MobiDB-lite"/>
    </source>
</evidence>
<protein>
    <submittedName>
        <fullName evidence="2">Uncharacterized protein</fullName>
    </submittedName>
</protein>
<evidence type="ECO:0000313" key="3">
    <source>
        <dbReference type="Proteomes" id="UP000275078"/>
    </source>
</evidence>
<proteinExistence type="predicted"/>
<evidence type="ECO:0000313" key="2">
    <source>
        <dbReference type="EMBL" id="RPA82970.1"/>
    </source>
</evidence>
<feature type="compositionally biased region" description="Polar residues" evidence="1">
    <location>
        <begin position="11"/>
        <end position="21"/>
    </location>
</feature>
<accession>A0A3N4IFR5</accession>
<dbReference type="AlphaFoldDB" id="A0A3N4IFR5"/>
<sequence length="343" mass="38875">MPQTAMLHSPRTVTAQTNSTANKYQRTPHTFTFPQFLSNNRDRSLFQLLQHHHSSSHPRSERYGPHYDTMGKSVEQHKLFKDPEAWVCNYLCKQGFLGPDSRRLQEKEFGPKYVERECAYYSVCGNVLSEHGRRCAGAENGCPTDLCDVCHCVALQAPLTPAATFAGCYHYSRIVFEHWEEGEGRVREILQAEEEKKKQKASAHRKIGTLTTQLKEKVNGLLETLSTMKRRYSADGDKSSSSDVKVTTDQLENFVKDCETLRENLNKFSCDVKQDFEQVAGQAAIFSNTMEAGRKSFESALECKSGEGIQRFRTSVKNLKPWLTSFDSELAKVLAEHKATLSN</sequence>
<reference evidence="2 3" key="1">
    <citation type="journal article" date="2018" name="Nat. Ecol. Evol.">
        <title>Pezizomycetes genomes reveal the molecular basis of ectomycorrhizal truffle lifestyle.</title>
        <authorList>
            <person name="Murat C."/>
            <person name="Payen T."/>
            <person name="Noel B."/>
            <person name="Kuo A."/>
            <person name="Morin E."/>
            <person name="Chen J."/>
            <person name="Kohler A."/>
            <person name="Krizsan K."/>
            <person name="Balestrini R."/>
            <person name="Da Silva C."/>
            <person name="Montanini B."/>
            <person name="Hainaut M."/>
            <person name="Levati E."/>
            <person name="Barry K.W."/>
            <person name="Belfiori B."/>
            <person name="Cichocki N."/>
            <person name="Clum A."/>
            <person name="Dockter R.B."/>
            <person name="Fauchery L."/>
            <person name="Guy J."/>
            <person name="Iotti M."/>
            <person name="Le Tacon F."/>
            <person name="Lindquist E.A."/>
            <person name="Lipzen A."/>
            <person name="Malagnac F."/>
            <person name="Mello A."/>
            <person name="Molinier V."/>
            <person name="Miyauchi S."/>
            <person name="Poulain J."/>
            <person name="Riccioni C."/>
            <person name="Rubini A."/>
            <person name="Sitrit Y."/>
            <person name="Splivallo R."/>
            <person name="Traeger S."/>
            <person name="Wang M."/>
            <person name="Zifcakova L."/>
            <person name="Wipf D."/>
            <person name="Zambonelli A."/>
            <person name="Paolocci F."/>
            <person name="Nowrousian M."/>
            <person name="Ottonello S."/>
            <person name="Baldrian P."/>
            <person name="Spatafora J.W."/>
            <person name="Henrissat B."/>
            <person name="Nagy L.G."/>
            <person name="Aury J.M."/>
            <person name="Wincker P."/>
            <person name="Grigoriev I.V."/>
            <person name="Bonfante P."/>
            <person name="Martin F.M."/>
        </authorList>
    </citation>
    <scope>NUCLEOTIDE SEQUENCE [LARGE SCALE GENOMIC DNA]</scope>
    <source>
        <strain evidence="2 3">RN42</strain>
    </source>
</reference>
<name>A0A3N4IFR5_ASCIM</name>
<dbReference type="EMBL" id="ML119668">
    <property type="protein sequence ID" value="RPA82970.1"/>
    <property type="molecule type" value="Genomic_DNA"/>
</dbReference>
<dbReference type="Proteomes" id="UP000275078">
    <property type="component" value="Unassembled WGS sequence"/>
</dbReference>
<keyword evidence="3" id="KW-1185">Reference proteome</keyword>
<feature type="region of interest" description="Disordered" evidence="1">
    <location>
        <begin position="1"/>
        <end position="21"/>
    </location>
</feature>
<gene>
    <name evidence="2" type="ORF">BJ508DRAFT_375436</name>
</gene>
<organism evidence="2 3">
    <name type="scientific">Ascobolus immersus RN42</name>
    <dbReference type="NCBI Taxonomy" id="1160509"/>
    <lineage>
        <taxon>Eukaryota</taxon>
        <taxon>Fungi</taxon>
        <taxon>Dikarya</taxon>
        <taxon>Ascomycota</taxon>
        <taxon>Pezizomycotina</taxon>
        <taxon>Pezizomycetes</taxon>
        <taxon>Pezizales</taxon>
        <taxon>Ascobolaceae</taxon>
        <taxon>Ascobolus</taxon>
    </lineage>
</organism>